<gene>
    <name evidence="2" type="ORF">C826_00246</name>
</gene>
<feature type="coiled-coil region" evidence="1">
    <location>
        <begin position="190"/>
        <end position="224"/>
    </location>
</feature>
<name>N2BLY0_9HELI</name>
<dbReference type="Proteomes" id="UP000012527">
    <property type="component" value="Unassembled WGS sequence"/>
</dbReference>
<protein>
    <submittedName>
        <fullName evidence="2">Uncharacterized protein</fullName>
    </submittedName>
</protein>
<dbReference type="PATRIC" id="fig|1235804.3.peg.257"/>
<evidence type="ECO:0000313" key="3">
    <source>
        <dbReference type="Proteomes" id="UP000012527"/>
    </source>
</evidence>
<comment type="caution">
    <text evidence="2">The sequence shown here is derived from an EMBL/GenBank/DDBJ whole genome shotgun (WGS) entry which is preliminary data.</text>
</comment>
<reference evidence="2 3" key="1">
    <citation type="submission" date="2013-02" db="EMBL/GenBank/DDBJ databases">
        <title>The Genome Sequence of Helicobacter bilis WiWa.</title>
        <authorList>
            <consortium name="The Broad Institute Genome Sequencing Platform"/>
            <person name="Ward D."/>
            <person name="Overstreet A.-M.C."/>
            <person name="Ramer-Tait A.E."/>
            <person name="Phillips G.J."/>
            <person name="Wannemuehler M.J."/>
            <person name="Walker B."/>
            <person name="Young S.K."/>
            <person name="Zeng Q."/>
            <person name="Gargeya S."/>
            <person name="Fitzgerald M."/>
            <person name="Haas B."/>
            <person name="Abouelleil A."/>
            <person name="Alvarado L."/>
            <person name="Arachchi H.M."/>
            <person name="Berlin A.M."/>
            <person name="Chapman S.B."/>
            <person name="Dewar J."/>
            <person name="Goldberg J."/>
            <person name="Griggs A."/>
            <person name="Gujja S."/>
            <person name="Hansen M."/>
            <person name="Howarth C."/>
            <person name="Imamovic A."/>
            <person name="Larimer J."/>
            <person name="McCowan C."/>
            <person name="Murphy C."/>
            <person name="Neiman D."/>
            <person name="Pearson M."/>
            <person name="Priest M."/>
            <person name="Roberts A."/>
            <person name="Saif S."/>
            <person name="Shea T."/>
            <person name="Sisk P."/>
            <person name="Sykes S."/>
            <person name="Wortman J."/>
            <person name="Nusbaum C."/>
            <person name="Birren B."/>
        </authorList>
    </citation>
    <scope>NUCLEOTIDE SEQUENCE [LARGE SCALE GENOMIC DNA]</scope>
    <source>
        <strain evidence="2 3">WiWa</strain>
    </source>
</reference>
<evidence type="ECO:0000256" key="1">
    <source>
        <dbReference type="SAM" id="Coils"/>
    </source>
</evidence>
<accession>N2BLY0</accession>
<keyword evidence="1" id="KW-0175">Coiled coil</keyword>
<dbReference type="EMBL" id="AQFW01000004">
    <property type="protein sequence ID" value="EMZ41231.1"/>
    <property type="molecule type" value="Genomic_DNA"/>
</dbReference>
<sequence length="247" mass="28458">MAELSICAKIDTRLNLLLDLFFFFCKILLRFIVCNKTEYIMGEVSMSFRKKISLSVISAACVFAFVACENNTSTPKCGDKDVQEKLTEILKSHMEDTPFTRDIGLEKIVKGMKFQNFITDEVNDTRKKVTCKAHVKIDVNAAKDFMYLIGRVELKDTLEFKSGEELTEKNIEEIFIRTAEKNKISDNMSKAQKEKIINEAKKKAKEFKEEMSRGAEEMAAEEKEIKYTAQRTDDGNLIVKEIEDYYE</sequence>
<dbReference type="AlphaFoldDB" id="N2BLY0"/>
<dbReference type="HOGENOM" id="CLU_098239_0_0_7"/>
<proteinExistence type="predicted"/>
<organism evidence="2 3">
    <name type="scientific">Helicobacter bilis WiWa</name>
    <dbReference type="NCBI Taxonomy" id="1235804"/>
    <lineage>
        <taxon>Bacteria</taxon>
        <taxon>Pseudomonadati</taxon>
        <taxon>Campylobacterota</taxon>
        <taxon>Epsilonproteobacteria</taxon>
        <taxon>Campylobacterales</taxon>
        <taxon>Helicobacteraceae</taxon>
        <taxon>Helicobacter</taxon>
    </lineage>
</organism>
<evidence type="ECO:0000313" key="2">
    <source>
        <dbReference type="EMBL" id="EMZ41231.1"/>
    </source>
</evidence>